<dbReference type="AlphaFoldDB" id="A0AAJ5W367"/>
<name>A0AAJ5W367_9MICO</name>
<dbReference type="PRINTS" id="PR00743">
    <property type="entry name" value="GLHYDRLASE36"/>
</dbReference>
<dbReference type="Pfam" id="PF16875">
    <property type="entry name" value="Glyco_hydro_36N"/>
    <property type="match status" value="1"/>
</dbReference>
<keyword evidence="3 6" id="KW-0378">Hydrolase</keyword>
<dbReference type="EMBL" id="CP119321">
    <property type="protein sequence ID" value="WEK13742.1"/>
    <property type="molecule type" value="Genomic_DNA"/>
</dbReference>
<gene>
    <name evidence="6" type="ORF">P0Y48_00590</name>
</gene>
<reference evidence="6" key="1">
    <citation type="submission" date="2023-03" db="EMBL/GenBank/DDBJ databases">
        <title>Andean soil-derived lignocellulolytic bacterial consortium as a source of novel taxa and putative plastic-active enzymes.</title>
        <authorList>
            <person name="Diaz-Garcia L."/>
            <person name="Chuvochina M."/>
            <person name="Feuerriegel G."/>
            <person name="Bunk B."/>
            <person name="Sproer C."/>
            <person name="Streit W.R."/>
            <person name="Rodriguez L.M."/>
            <person name="Overmann J."/>
            <person name="Jimenez D.J."/>
        </authorList>
    </citation>
    <scope>NUCLEOTIDE SEQUENCE</scope>
    <source>
        <strain evidence="6">MAG 4610</strain>
    </source>
</reference>
<dbReference type="Pfam" id="PF02065">
    <property type="entry name" value="Melibiase"/>
    <property type="match status" value="1"/>
</dbReference>
<evidence type="ECO:0000256" key="2">
    <source>
        <dbReference type="ARBA" id="ARBA00012755"/>
    </source>
</evidence>
<evidence type="ECO:0000256" key="3">
    <source>
        <dbReference type="ARBA" id="ARBA00022801"/>
    </source>
</evidence>
<feature type="domain" description="Glycosyl hydrolase family 36 N-terminal" evidence="5">
    <location>
        <begin position="22"/>
        <end position="244"/>
    </location>
</feature>
<accession>A0AAJ5W367</accession>
<keyword evidence="4 6" id="KW-0326">Glycosidase</keyword>
<dbReference type="GO" id="GO:0004557">
    <property type="term" value="F:alpha-galactosidase activity"/>
    <property type="evidence" value="ECO:0007669"/>
    <property type="project" value="UniProtKB-EC"/>
</dbReference>
<dbReference type="PANTHER" id="PTHR43053:SF3">
    <property type="entry name" value="ALPHA-GALACTOSIDASE C-RELATED"/>
    <property type="match status" value="1"/>
</dbReference>
<evidence type="ECO:0000256" key="1">
    <source>
        <dbReference type="ARBA" id="ARBA00001255"/>
    </source>
</evidence>
<proteinExistence type="predicted"/>
<dbReference type="PANTHER" id="PTHR43053">
    <property type="entry name" value="GLYCOSIDASE FAMILY 31"/>
    <property type="match status" value="1"/>
</dbReference>
<dbReference type="Proteomes" id="UP001213972">
    <property type="component" value="Chromosome"/>
</dbReference>
<dbReference type="InterPro" id="IPR017853">
    <property type="entry name" value="GH"/>
</dbReference>
<dbReference type="InterPro" id="IPR002252">
    <property type="entry name" value="Glyco_hydro_36"/>
</dbReference>
<protein>
    <recommendedName>
        <fullName evidence="2">alpha-galactosidase</fullName>
        <ecNumber evidence="2">3.2.1.22</ecNumber>
    </recommendedName>
</protein>
<evidence type="ECO:0000313" key="7">
    <source>
        <dbReference type="Proteomes" id="UP001213972"/>
    </source>
</evidence>
<dbReference type="SUPFAM" id="SSF51445">
    <property type="entry name" value="(Trans)glycosidases"/>
    <property type="match status" value="1"/>
</dbReference>
<dbReference type="Gene3D" id="3.20.20.70">
    <property type="entry name" value="Aldolase class I"/>
    <property type="match status" value="1"/>
</dbReference>
<dbReference type="CDD" id="cd14791">
    <property type="entry name" value="GH36"/>
    <property type="match status" value="1"/>
</dbReference>
<dbReference type="InterPro" id="IPR050985">
    <property type="entry name" value="Alpha-glycosidase_related"/>
</dbReference>
<dbReference type="Gene3D" id="2.70.98.60">
    <property type="entry name" value="alpha-galactosidase from lactobacil brevis"/>
    <property type="match status" value="1"/>
</dbReference>
<comment type="catalytic activity">
    <reaction evidence="1">
        <text>Hydrolysis of terminal, non-reducing alpha-D-galactose residues in alpha-D-galactosides, including galactose oligosaccharides, galactomannans and galactolipids.</text>
        <dbReference type="EC" id="3.2.1.22"/>
    </reaction>
</comment>
<evidence type="ECO:0000256" key="4">
    <source>
        <dbReference type="ARBA" id="ARBA00023295"/>
    </source>
</evidence>
<evidence type="ECO:0000259" key="5">
    <source>
        <dbReference type="Pfam" id="PF16875"/>
    </source>
</evidence>
<dbReference type="FunFam" id="3.20.20.70:FF:000118">
    <property type="entry name" value="Alpha-galactosidase"/>
    <property type="match status" value="1"/>
</dbReference>
<dbReference type="EC" id="3.2.1.22" evidence="2"/>
<organism evidence="6 7">
    <name type="scientific">Candidatus Microbacterium phytovorans</name>
    <dbReference type="NCBI Taxonomy" id="3121374"/>
    <lineage>
        <taxon>Bacteria</taxon>
        <taxon>Bacillati</taxon>
        <taxon>Actinomycetota</taxon>
        <taxon>Actinomycetes</taxon>
        <taxon>Micrococcales</taxon>
        <taxon>Microbacteriaceae</taxon>
        <taxon>Microbacterium</taxon>
    </lineage>
</organism>
<dbReference type="InterPro" id="IPR038417">
    <property type="entry name" value="Alpga-gal_N_sf"/>
</dbReference>
<sequence length="698" mass="75867">MIHHLRAAGVSVVLDARGTRVPRILHWGADLGPLDPTALAAFAEARVPAIAPSSIDVPFSLSVFPDIADGWTGRPPVAVQVPRAQGRPARPALLGATAVGAQRIDTSVGWGAARIDTRWELTSSGILHIATTVTNDGSEDLALADVGVVLPVPDRAREVLDFSGRWSGERTPQRHQPAQGVWLRETRHGRGGHDDPFLMVAGTPGFGFSRGEVWAVHLAFSGDKRLWFERSDLGAAVIGAGERLSGLRLSPGEVYTAPDVFALWSGEGLDAVAARSHDWVRETRGAMRPRPVTVNTWEAVYFDHDLTRLTELASAAADVGAERFVLDDGWFTGRTDDTRALGDWTVDAQSWPDGLSPLVDHVRGLGMEFGLWLEPEMVSLDSELARAHPDWLLSDPATPTWRFQHVLDLTKPDVRTHLFDAIDALLREYPISFVKWDHNRDLLVDDSGAQVRAVYSLLDDLRRSHPHIEFESCASGGARIDLEMVRHADRFWTSDTNDPLVRQRIQQWTGLLLPPEYLGAHVGDARAHTTGRVSPLSFRLATALFLHAGIESDLTRVSDADRAAIARWAHYYRAHRDFLHSGRTVHADLPGDRALLHGVVAPDRRRALYCYAALDSADAALPAPLTLPGLDPAAVYRVEVVDFGVPAHAIEDAPPPWIATGIDLPGAVLAAGALAVPLLSPGNALLLDVRALDVAATA</sequence>
<dbReference type="InterPro" id="IPR013785">
    <property type="entry name" value="Aldolase_TIM"/>
</dbReference>
<evidence type="ECO:0000313" key="6">
    <source>
        <dbReference type="EMBL" id="WEK13742.1"/>
    </source>
</evidence>
<dbReference type="InterPro" id="IPR031704">
    <property type="entry name" value="Glyco_hydro_36_N"/>
</dbReference>
<dbReference type="GO" id="GO:0016052">
    <property type="term" value="P:carbohydrate catabolic process"/>
    <property type="evidence" value="ECO:0007669"/>
    <property type="project" value="InterPro"/>
</dbReference>